<accession>A0A2T7NQ37</accession>
<feature type="region of interest" description="Disordered" evidence="1">
    <location>
        <begin position="288"/>
        <end position="349"/>
    </location>
</feature>
<feature type="compositionally biased region" description="Polar residues" evidence="1">
    <location>
        <begin position="8"/>
        <end position="23"/>
    </location>
</feature>
<feature type="region of interest" description="Disordered" evidence="1">
    <location>
        <begin position="398"/>
        <end position="442"/>
    </location>
</feature>
<feature type="compositionally biased region" description="Polar residues" evidence="1">
    <location>
        <begin position="107"/>
        <end position="130"/>
    </location>
</feature>
<dbReference type="EMBL" id="PZQS01000010">
    <property type="protein sequence ID" value="PVD23263.1"/>
    <property type="molecule type" value="Genomic_DNA"/>
</dbReference>
<name>A0A2T7NQ37_POMCA</name>
<feature type="compositionally biased region" description="Basic and acidic residues" evidence="1">
    <location>
        <begin position="181"/>
        <end position="191"/>
    </location>
</feature>
<feature type="compositionally biased region" description="Basic and acidic residues" evidence="1">
    <location>
        <begin position="203"/>
        <end position="221"/>
    </location>
</feature>
<keyword evidence="4" id="KW-1185">Reference proteome</keyword>
<protein>
    <recommendedName>
        <fullName evidence="2">DUF4614 domain-containing protein</fullName>
    </recommendedName>
</protein>
<feature type="region of interest" description="Disordered" evidence="1">
    <location>
        <begin position="463"/>
        <end position="530"/>
    </location>
</feature>
<evidence type="ECO:0000259" key="2">
    <source>
        <dbReference type="Pfam" id="PF15391"/>
    </source>
</evidence>
<dbReference type="OrthoDB" id="2151530at2759"/>
<evidence type="ECO:0000256" key="1">
    <source>
        <dbReference type="SAM" id="MobiDB-lite"/>
    </source>
</evidence>
<dbReference type="PANTHER" id="PTHR22409:SF2">
    <property type="entry name" value="CHROMOSOME 19 OPEN READING FRAME 44"/>
    <property type="match status" value="1"/>
</dbReference>
<organism evidence="3 4">
    <name type="scientific">Pomacea canaliculata</name>
    <name type="common">Golden apple snail</name>
    <dbReference type="NCBI Taxonomy" id="400727"/>
    <lineage>
        <taxon>Eukaryota</taxon>
        <taxon>Metazoa</taxon>
        <taxon>Spiralia</taxon>
        <taxon>Lophotrochozoa</taxon>
        <taxon>Mollusca</taxon>
        <taxon>Gastropoda</taxon>
        <taxon>Caenogastropoda</taxon>
        <taxon>Architaenioglossa</taxon>
        <taxon>Ampullarioidea</taxon>
        <taxon>Ampullariidae</taxon>
        <taxon>Pomacea</taxon>
    </lineage>
</organism>
<feature type="compositionally biased region" description="Basic and acidic residues" evidence="1">
    <location>
        <begin position="517"/>
        <end position="527"/>
    </location>
</feature>
<dbReference type="PANTHER" id="PTHR22409">
    <property type="entry name" value="CHROMOSOME 19 OPEN READING FRAME 44"/>
    <property type="match status" value="1"/>
</dbReference>
<dbReference type="InterPro" id="IPR027884">
    <property type="entry name" value="DUF4614"/>
</dbReference>
<dbReference type="InterPro" id="IPR040120">
    <property type="entry name" value="C19orf44-like"/>
</dbReference>
<feature type="compositionally biased region" description="Polar residues" evidence="1">
    <location>
        <begin position="314"/>
        <end position="328"/>
    </location>
</feature>
<dbReference type="Proteomes" id="UP000245119">
    <property type="component" value="Linkage Group LG10"/>
</dbReference>
<dbReference type="Pfam" id="PF15391">
    <property type="entry name" value="DUF4614"/>
    <property type="match status" value="1"/>
</dbReference>
<feature type="compositionally biased region" description="Low complexity" evidence="1">
    <location>
        <begin position="235"/>
        <end position="248"/>
    </location>
</feature>
<feature type="region of interest" description="Disordered" evidence="1">
    <location>
        <begin position="68"/>
        <end position="150"/>
    </location>
</feature>
<evidence type="ECO:0000313" key="3">
    <source>
        <dbReference type="EMBL" id="PVD23263.1"/>
    </source>
</evidence>
<proteinExistence type="predicted"/>
<feature type="domain" description="DUF4614" evidence="2">
    <location>
        <begin position="553"/>
        <end position="666"/>
    </location>
</feature>
<comment type="caution">
    <text evidence="3">The sequence shown here is derived from an EMBL/GenBank/DDBJ whole genome shotgun (WGS) entry which is preliminary data.</text>
</comment>
<feature type="compositionally biased region" description="Polar residues" evidence="1">
    <location>
        <begin position="165"/>
        <end position="178"/>
    </location>
</feature>
<feature type="region of interest" description="Disordered" evidence="1">
    <location>
        <begin position="165"/>
        <end position="271"/>
    </location>
</feature>
<gene>
    <name evidence="3" type="ORF">C0Q70_16527</name>
</gene>
<feature type="compositionally biased region" description="Basic residues" evidence="1">
    <location>
        <begin position="402"/>
        <end position="414"/>
    </location>
</feature>
<dbReference type="AlphaFoldDB" id="A0A2T7NQ37"/>
<feature type="region of interest" description="Disordered" evidence="1">
    <location>
        <begin position="1"/>
        <end position="32"/>
    </location>
</feature>
<sequence length="667" mass="72927">MSREQKKGQSSAHVLLQKASSQLRGERVPLKTREEDELAQYLSSLTQKTSQQVKSVSYEEYGDISISSGADPMAPMAHRSASPVVGTGSKFLKKKSSPAMEAEATASRKQVVSHTHWNSQPATSSPSSFRKGQAEEASSGAGKKSILPAQTSTALNKAMTLANMITQRSTASGSGRQLGSSKDDGGDDKHATFQHHRVTVDNARSRSESASDSSIGHDRGKFVKKPQIPQRASPEKSVSSASSQNVSVVEKDGSKSLVKQHPTRRLHSSSQVYLMSEDESLAEFIQHLSGSDESDQKIVKQKTSKRFAQESKRSLPNKQITKQRTPSPASVKGGHPFHRASHSSFQRWSSQDSDIADSIASEVADNIHGKIMIADSISLDEPVPIKVMDASSLDQSMYSLKKPSKSSHNKKGSKAKVSPFKRASPPVTSNKRKLKKEGKHFDKNKRNIFQSFGVHTVEELIGGASEKENSDESEILTEPLKIRKQKDHSTSQIITEIHSSTTPQRQVSYSSQFEESISEKIGEEHRGSHLNHLRSVSEAGMQQGDEETETDDYSEDFASETLSVAKTSEDEDSSHYKYSDEDLQRQRRVTAVPSNMCDASVATDAQKTKLVIEKRSVEIQTAAPPGLHYQWNVTQTGVSILGPSHGLHYVDPTPIAATVVNPDALEG</sequence>
<feature type="compositionally biased region" description="Polar residues" evidence="1">
    <location>
        <begin position="490"/>
        <end position="515"/>
    </location>
</feature>
<reference evidence="3 4" key="1">
    <citation type="submission" date="2018-04" db="EMBL/GenBank/DDBJ databases">
        <title>The genome of golden apple snail Pomacea canaliculata provides insight into stress tolerance and invasive adaptation.</title>
        <authorList>
            <person name="Liu C."/>
            <person name="Liu B."/>
            <person name="Ren Y."/>
            <person name="Zhang Y."/>
            <person name="Wang H."/>
            <person name="Li S."/>
            <person name="Jiang F."/>
            <person name="Yin L."/>
            <person name="Zhang G."/>
            <person name="Qian W."/>
            <person name="Fan W."/>
        </authorList>
    </citation>
    <scope>NUCLEOTIDE SEQUENCE [LARGE SCALE GENOMIC DNA]</scope>
    <source>
        <strain evidence="3">SZHN2017</strain>
        <tissue evidence="3">Muscle</tissue>
    </source>
</reference>
<evidence type="ECO:0000313" key="4">
    <source>
        <dbReference type="Proteomes" id="UP000245119"/>
    </source>
</evidence>